<proteinExistence type="predicted"/>
<keyword evidence="2" id="KW-1185">Reference proteome</keyword>
<name>A0A9P7U6C6_9PEZI</name>
<accession>A0A9P7U6C6</accession>
<dbReference type="AlphaFoldDB" id="A0A9P7U6C6"/>
<evidence type="ECO:0000313" key="2">
    <source>
        <dbReference type="Proteomes" id="UP000699042"/>
    </source>
</evidence>
<dbReference type="Proteomes" id="UP000699042">
    <property type="component" value="Unassembled WGS sequence"/>
</dbReference>
<protein>
    <submittedName>
        <fullName evidence="1">Uncharacterized protein</fullName>
    </submittedName>
</protein>
<gene>
    <name evidence="1" type="ORF">JMJ77_008936</name>
</gene>
<sequence length="45" mass="5145">TRRPTAAPKGRCCWYRGTLLSITSSDIIPWPFGPCFIDIEYTPTR</sequence>
<feature type="non-terminal residue" evidence="1">
    <location>
        <position position="1"/>
    </location>
</feature>
<organism evidence="1 2">
    <name type="scientific">Colletotrichum scovillei</name>
    <dbReference type="NCBI Taxonomy" id="1209932"/>
    <lineage>
        <taxon>Eukaryota</taxon>
        <taxon>Fungi</taxon>
        <taxon>Dikarya</taxon>
        <taxon>Ascomycota</taxon>
        <taxon>Pezizomycotina</taxon>
        <taxon>Sordariomycetes</taxon>
        <taxon>Hypocreomycetidae</taxon>
        <taxon>Glomerellales</taxon>
        <taxon>Glomerellaceae</taxon>
        <taxon>Colletotrichum</taxon>
        <taxon>Colletotrichum acutatum species complex</taxon>
    </lineage>
</organism>
<dbReference type="EMBL" id="JAESDN010000016">
    <property type="protein sequence ID" value="KAG7041233.1"/>
    <property type="molecule type" value="Genomic_DNA"/>
</dbReference>
<reference evidence="1" key="1">
    <citation type="submission" date="2021-05" db="EMBL/GenBank/DDBJ databases">
        <title>Comparative genomics of three Colletotrichum scovillei strains and genetic complementation revealed genes involved fungal growth and virulence on chili pepper.</title>
        <authorList>
            <person name="Hsieh D.-K."/>
            <person name="Chuang S.-C."/>
            <person name="Chen C.-Y."/>
            <person name="Chao Y.-T."/>
            <person name="Lu M.-Y.J."/>
            <person name="Lee M.-H."/>
            <person name="Shih M.-C."/>
        </authorList>
    </citation>
    <scope>NUCLEOTIDE SEQUENCE</scope>
    <source>
        <strain evidence="1">Coll-153</strain>
    </source>
</reference>
<comment type="caution">
    <text evidence="1">The sequence shown here is derived from an EMBL/GenBank/DDBJ whole genome shotgun (WGS) entry which is preliminary data.</text>
</comment>
<evidence type="ECO:0000313" key="1">
    <source>
        <dbReference type="EMBL" id="KAG7041233.1"/>
    </source>
</evidence>